<dbReference type="GO" id="GO:0032790">
    <property type="term" value="P:ribosome disassembly"/>
    <property type="evidence" value="ECO:0007669"/>
    <property type="project" value="TreeGrafter"/>
</dbReference>
<sequence>MELLEFDTTTEGVKLNQTPLSATVTEASSETRDLVNAVHQARADLVESLCDLDETLLEIFLESEDPLAVSAADIDAAIRRVTIANQGVPVLCGSAFRNTGVQPLLDAVINYLPCPADVPNPTVVVPGSGSKHPNQVVTVPLVEGPGRLCALAFKVIYDSRRGPMVFVRVYSGTLAPRMTLINTHNREKERANKLLTMYADDVEEVAEIPLGGIGVILGLKHTRTGDTLVDSAAVSGGSGRSPKLAALPKLRGLEPPPPVFFCSVEPHSVTEEKALTQALNYILLEDPSLHVSTDPESGQTILSGMGELHLDIVKDRLLRDYKVKADVGGIRIAYRETISRPSGDVVVEYDKEVLGKRGRAGITVALEPREELADSDSDPESGSAVDRGANSIDVSELFDSLTQEVPDREVVEEAVRAGIQQALSRGELLGFSLVEMRVRASHLRWYGEEDSSPAALRACAVSAVRQALQQTTCELLEPLMNVVVQVPESYLGPTLSDLSGVRRGRVSGLGADDNTNTNPSDDTESESDSSGLYGDYGGPSSGGQSGLQVIHAQVPLSSMVGYSSALRSLTAGTGTFTMHLTGYGRMTAQQKKTVIQETRGY</sequence>
<evidence type="ECO:0000313" key="9">
    <source>
        <dbReference type="Proteomes" id="UP000268162"/>
    </source>
</evidence>
<dbReference type="InterPro" id="IPR041095">
    <property type="entry name" value="EFG_II"/>
</dbReference>
<dbReference type="Gene3D" id="3.30.70.870">
    <property type="entry name" value="Elongation Factor G (Translational Gtpase), domain 3"/>
    <property type="match status" value="1"/>
</dbReference>
<proteinExistence type="predicted"/>
<dbReference type="Pfam" id="PF22042">
    <property type="entry name" value="EF-G_D2"/>
    <property type="match status" value="1"/>
</dbReference>
<dbReference type="InterPro" id="IPR000640">
    <property type="entry name" value="EFG_V-like"/>
</dbReference>
<dbReference type="SMART" id="SM00889">
    <property type="entry name" value="EFG_IV"/>
    <property type="match status" value="1"/>
</dbReference>
<dbReference type="STRING" id="215637.A0A4P9ZLS9"/>
<dbReference type="InterPro" id="IPR005517">
    <property type="entry name" value="Transl_elong_EFG/EF2_IV"/>
</dbReference>
<feature type="domain" description="Elongation factor EFG" evidence="6">
    <location>
        <begin position="474"/>
        <end position="594"/>
    </location>
</feature>
<dbReference type="Proteomes" id="UP000268162">
    <property type="component" value="Unassembled WGS sequence"/>
</dbReference>
<evidence type="ECO:0000313" key="8">
    <source>
        <dbReference type="EMBL" id="RKP34266.1"/>
    </source>
</evidence>
<dbReference type="SUPFAM" id="SSF54211">
    <property type="entry name" value="Ribosomal protein S5 domain 2-like"/>
    <property type="match status" value="1"/>
</dbReference>
<dbReference type="Pfam" id="PF14492">
    <property type="entry name" value="EFG_III"/>
    <property type="match status" value="1"/>
</dbReference>
<dbReference type="GO" id="GO:0032543">
    <property type="term" value="P:mitochondrial translation"/>
    <property type="evidence" value="ECO:0007669"/>
    <property type="project" value="TreeGrafter"/>
</dbReference>
<dbReference type="AlphaFoldDB" id="A0A4P9ZLS9"/>
<dbReference type="InterPro" id="IPR035647">
    <property type="entry name" value="EFG_III/V"/>
</dbReference>
<dbReference type="InterPro" id="IPR014721">
    <property type="entry name" value="Ribsml_uS5_D2-typ_fold_subgr"/>
</dbReference>
<organism evidence="8 9">
    <name type="scientific">Dimargaris cristalligena</name>
    <dbReference type="NCBI Taxonomy" id="215637"/>
    <lineage>
        <taxon>Eukaryota</taxon>
        <taxon>Fungi</taxon>
        <taxon>Fungi incertae sedis</taxon>
        <taxon>Zoopagomycota</taxon>
        <taxon>Kickxellomycotina</taxon>
        <taxon>Dimargaritomycetes</taxon>
        <taxon>Dimargaritales</taxon>
        <taxon>Dimargaritaceae</taxon>
        <taxon>Dimargaris</taxon>
    </lineage>
</organism>
<dbReference type="SMART" id="SM00838">
    <property type="entry name" value="EFG_C"/>
    <property type="match status" value="1"/>
</dbReference>
<evidence type="ECO:0000259" key="7">
    <source>
        <dbReference type="SMART" id="SM00889"/>
    </source>
</evidence>
<name>A0A4P9ZLS9_9FUNG</name>
<dbReference type="CDD" id="cd16262">
    <property type="entry name" value="EFG_III"/>
    <property type="match status" value="1"/>
</dbReference>
<evidence type="ECO:0000256" key="5">
    <source>
        <dbReference type="SAM" id="MobiDB-lite"/>
    </source>
</evidence>
<evidence type="ECO:0000256" key="4">
    <source>
        <dbReference type="ARBA" id="ARBA00023134"/>
    </source>
</evidence>
<dbReference type="InterPro" id="IPR020568">
    <property type="entry name" value="Ribosomal_Su5_D2-typ_SF"/>
</dbReference>
<accession>A0A4P9ZLS9</accession>
<dbReference type="GO" id="GO:0003746">
    <property type="term" value="F:translation elongation factor activity"/>
    <property type="evidence" value="ECO:0007669"/>
    <property type="project" value="UniProtKB-KW"/>
</dbReference>
<dbReference type="CDD" id="cd03713">
    <property type="entry name" value="EFG_mtEFG_C"/>
    <property type="match status" value="1"/>
</dbReference>
<feature type="region of interest" description="Disordered" evidence="5">
    <location>
        <begin position="502"/>
        <end position="545"/>
    </location>
</feature>
<feature type="compositionally biased region" description="Low complexity" evidence="5">
    <location>
        <begin position="502"/>
        <end position="520"/>
    </location>
</feature>
<evidence type="ECO:0000256" key="1">
    <source>
        <dbReference type="ARBA" id="ARBA00022741"/>
    </source>
</evidence>
<dbReference type="InterPro" id="IPR053905">
    <property type="entry name" value="EF-G-like_DII"/>
</dbReference>
<dbReference type="PANTHER" id="PTHR43261">
    <property type="entry name" value="TRANSLATION ELONGATION FACTOR G-RELATED"/>
    <property type="match status" value="1"/>
</dbReference>
<dbReference type="InterPro" id="IPR009022">
    <property type="entry name" value="EFG_III"/>
</dbReference>
<dbReference type="Pfam" id="PF00679">
    <property type="entry name" value="EFG_C"/>
    <property type="match status" value="1"/>
</dbReference>
<dbReference type="SUPFAM" id="SSF54980">
    <property type="entry name" value="EF-G C-terminal domain-like"/>
    <property type="match status" value="2"/>
</dbReference>
<feature type="domain" description="Translation elongation factor EFG/EF2" evidence="7">
    <location>
        <begin position="331"/>
        <end position="472"/>
    </location>
</feature>
<keyword evidence="9" id="KW-1185">Reference proteome</keyword>
<dbReference type="Gene3D" id="2.40.30.10">
    <property type="entry name" value="Translation factors"/>
    <property type="match status" value="1"/>
</dbReference>
<dbReference type="Gene3D" id="3.40.50.300">
    <property type="entry name" value="P-loop containing nucleotide triphosphate hydrolases"/>
    <property type="match status" value="1"/>
</dbReference>
<protein>
    <submittedName>
        <fullName evidence="8">Elongation factor G, domain II-domain-containing protein</fullName>
    </submittedName>
</protein>
<reference evidence="9" key="1">
    <citation type="journal article" date="2018" name="Nat. Microbiol.">
        <title>Leveraging single-cell genomics to expand the fungal tree of life.</title>
        <authorList>
            <person name="Ahrendt S.R."/>
            <person name="Quandt C.A."/>
            <person name="Ciobanu D."/>
            <person name="Clum A."/>
            <person name="Salamov A."/>
            <person name="Andreopoulos B."/>
            <person name="Cheng J.F."/>
            <person name="Woyke T."/>
            <person name="Pelin A."/>
            <person name="Henrissat B."/>
            <person name="Reynolds N.K."/>
            <person name="Benny G.L."/>
            <person name="Smith M.E."/>
            <person name="James T.Y."/>
            <person name="Grigoriev I.V."/>
        </authorList>
    </citation>
    <scope>NUCLEOTIDE SEQUENCE [LARGE SCALE GENOMIC DNA]</scope>
    <source>
        <strain evidence="9">RSA 468</strain>
    </source>
</reference>
<keyword evidence="3" id="KW-0648">Protein biosynthesis</keyword>
<feature type="compositionally biased region" description="Gly residues" evidence="5">
    <location>
        <begin position="534"/>
        <end position="545"/>
    </location>
</feature>
<dbReference type="GO" id="GO:0003924">
    <property type="term" value="F:GTPase activity"/>
    <property type="evidence" value="ECO:0007669"/>
    <property type="project" value="TreeGrafter"/>
</dbReference>
<keyword evidence="1" id="KW-0547">Nucleotide-binding</keyword>
<gene>
    <name evidence="8" type="ORF">BJ085DRAFT_21608</name>
</gene>
<evidence type="ECO:0000256" key="2">
    <source>
        <dbReference type="ARBA" id="ARBA00022768"/>
    </source>
</evidence>
<keyword evidence="2 8" id="KW-0251">Elongation factor</keyword>
<dbReference type="GO" id="GO:0005739">
    <property type="term" value="C:mitochondrion"/>
    <property type="evidence" value="ECO:0007669"/>
    <property type="project" value="TreeGrafter"/>
</dbReference>
<dbReference type="EMBL" id="ML003280">
    <property type="protein sequence ID" value="RKP34266.1"/>
    <property type="molecule type" value="Genomic_DNA"/>
</dbReference>
<dbReference type="SUPFAM" id="SSF50447">
    <property type="entry name" value="Translation proteins"/>
    <property type="match status" value="1"/>
</dbReference>
<dbReference type="FunFam" id="3.30.70.870:FF:000001">
    <property type="entry name" value="Elongation factor G"/>
    <property type="match status" value="1"/>
</dbReference>
<dbReference type="GO" id="GO:0005525">
    <property type="term" value="F:GTP binding"/>
    <property type="evidence" value="ECO:0007669"/>
    <property type="project" value="UniProtKB-KW"/>
</dbReference>
<dbReference type="Gene3D" id="3.30.230.10">
    <property type="match status" value="1"/>
</dbReference>
<keyword evidence="4" id="KW-0342">GTP-binding</keyword>
<dbReference type="Gene3D" id="3.30.70.240">
    <property type="match status" value="1"/>
</dbReference>
<dbReference type="PANTHER" id="PTHR43261:SF1">
    <property type="entry name" value="RIBOSOME-RELEASING FACTOR 2, MITOCHONDRIAL"/>
    <property type="match status" value="1"/>
</dbReference>
<dbReference type="InterPro" id="IPR009000">
    <property type="entry name" value="Transl_B-barrel_sf"/>
</dbReference>
<dbReference type="InterPro" id="IPR027417">
    <property type="entry name" value="P-loop_NTPase"/>
</dbReference>
<dbReference type="InterPro" id="IPR035649">
    <property type="entry name" value="EFG_V"/>
</dbReference>
<dbReference type="SUPFAM" id="SSF52540">
    <property type="entry name" value="P-loop containing nucleoside triphosphate hydrolases"/>
    <property type="match status" value="1"/>
</dbReference>
<evidence type="ECO:0000256" key="3">
    <source>
        <dbReference type="ARBA" id="ARBA00022917"/>
    </source>
</evidence>
<evidence type="ECO:0000259" key="6">
    <source>
        <dbReference type="SMART" id="SM00838"/>
    </source>
</evidence>